<keyword evidence="1" id="KW-0472">Membrane</keyword>
<organism evidence="2">
    <name type="scientific">Rhizophagus irregularis (strain DAOM 181602 / DAOM 197198 / MUCL 43194)</name>
    <name type="common">Arbuscular mycorrhizal fungus</name>
    <name type="synonym">Glomus intraradices</name>
    <dbReference type="NCBI Taxonomy" id="747089"/>
    <lineage>
        <taxon>Eukaryota</taxon>
        <taxon>Fungi</taxon>
        <taxon>Fungi incertae sedis</taxon>
        <taxon>Mucoromycota</taxon>
        <taxon>Glomeromycotina</taxon>
        <taxon>Glomeromycetes</taxon>
        <taxon>Glomerales</taxon>
        <taxon>Glomeraceae</taxon>
        <taxon>Rhizophagus</taxon>
    </lineage>
</organism>
<keyword evidence="1" id="KW-0812">Transmembrane</keyword>
<gene>
    <name evidence="2" type="ORF">GLOINDRAFT_90687</name>
</gene>
<dbReference type="VEuPathDB" id="FungiDB:RhiirFUN_000601"/>
<proteinExistence type="predicted"/>
<dbReference type="AlphaFoldDB" id="U9UZC4"/>
<reference evidence="2" key="1">
    <citation type="submission" date="2013-07" db="EMBL/GenBank/DDBJ databases">
        <title>The genome of an arbuscular mycorrhizal fungus provides insights into the evolution of the oldest plant symbiosis.</title>
        <authorList>
            <consortium name="DOE Joint Genome Institute"/>
            <person name="Tisserant E."/>
            <person name="Malbreil M."/>
            <person name="Kuo A."/>
            <person name="Kohler A."/>
            <person name="Symeonidi A."/>
            <person name="Balestrini R."/>
            <person name="Charron P."/>
            <person name="Duensing N."/>
            <person name="Frei-dit-Frey N."/>
            <person name="Gianinazzi-Pearson V."/>
            <person name="Gilbert B."/>
            <person name="Handa Y."/>
            <person name="Hijri M."/>
            <person name="Kaul R."/>
            <person name="Kawaguchi M."/>
            <person name="Krajinski F."/>
            <person name="Lammers P."/>
            <person name="Lapierre D."/>
            <person name="Masclaux F.G."/>
            <person name="Murat C."/>
            <person name="Morin E."/>
            <person name="Ndikumana S."/>
            <person name="Pagni M."/>
            <person name="Petitpierre D."/>
            <person name="Requena N."/>
            <person name="Rosikiewicz P."/>
            <person name="Riley R."/>
            <person name="Saito K."/>
            <person name="San Clemente H."/>
            <person name="Shapiro H."/>
            <person name="van Tuinen D."/>
            <person name="Becard G."/>
            <person name="Bonfante P."/>
            <person name="Paszkowski U."/>
            <person name="Shachar-Hill Y."/>
            <person name="Young J.P."/>
            <person name="Sanders I.R."/>
            <person name="Henrissat B."/>
            <person name="Rensing S.A."/>
            <person name="Grigoriev I.V."/>
            <person name="Corradi N."/>
            <person name="Roux C."/>
            <person name="Martin F."/>
        </authorList>
    </citation>
    <scope>NUCLEOTIDE SEQUENCE</scope>
    <source>
        <strain evidence="2">DAOM 197198</strain>
    </source>
</reference>
<keyword evidence="1" id="KW-1133">Transmembrane helix</keyword>
<feature type="transmembrane region" description="Helical" evidence="1">
    <location>
        <begin position="234"/>
        <end position="257"/>
    </location>
</feature>
<accession>U9UZC4</accession>
<dbReference type="HOGENOM" id="CLU_860923_0_0_1"/>
<name>U9UZC4_RHIID</name>
<protein>
    <submittedName>
        <fullName evidence="2">Uncharacterized protein</fullName>
    </submittedName>
</protein>
<sequence>MTIKGTIIFVCNSLLEKKIIDVNRSKLIHTTTTNENVKELVPPAFSLCSNNINFKFDCNVYGETLANCANLVRIANVSNDETYNSWFTGCNVFQTTQPMLFSTPKRQPKDWAPNNSPLFVKYSLQNVSTANSLKVAFMLWNPYDLSSSAGLDTELSTKTTPQILNPYRLVQMDAMRERVFSFYWRKHIFLNNTEKFYLDYKLELDESTSTTASGFVHFKPASFNMEVTREHRCFPAFSVFIMFIVLLAVFYTTYWGLFSGKGKYKTWGLAHIITGYYPQQHILPMENTQSLKPTADDVLRVYLDGLDRAEFEKKFRIGFTLISIMIGIEKIFQLKYFCGLIIA</sequence>
<evidence type="ECO:0000256" key="1">
    <source>
        <dbReference type="SAM" id="Phobius"/>
    </source>
</evidence>
<dbReference type="EMBL" id="KE392239">
    <property type="protein sequence ID" value="ESA23938.1"/>
    <property type="molecule type" value="Genomic_DNA"/>
</dbReference>
<evidence type="ECO:0000313" key="2">
    <source>
        <dbReference type="EMBL" id="ESA23938.1"/>
    </source>
</evidence>